<proteinExistence type="inferred from homology"/>
<dbReference type="Pfam" id="PF00135">
    <property type="entry name" value="COesterase"/>
    <property type="match status" value="1"/>
</dbReference>
<evidence type="ECO:0000256" key="1">
    <source>
        <dbReference type="ARBA" id="ARBA00005964"/>
    </source>
</evidence>
<evidence type="ECO:0000259" key="4">
    <source>
        <dbReference type="Pfam" id="PF00135"/>
    </source>
</evidence>
<dbReference type="InterPro" id="IPR019826">
    <property type="entry name" value="Carboxylesterase_B_AS"/>
</dbReference>
<evidence type="ECO:0000256" key="3">
    <source>
        <dbReference type="RuleBase" id="RU361235"/>
    </source>
</evidence>
<reference evidence="5" key="1">
    <citation type="journal article" date="2021" name="Nat. Microbiol.">
        <title>Cocultivation of an ultrasmall environmental parasitic bacterium with lytic ability against bacteria associated with wastewater foams.</title>
        <authorList>
            <person name="Batinovic S."/>
            <person name="Rose J.J.A."/>
            <person name="Ratcliffe J."/>
            <person name="Seviour R.J."/>
            <person name="Petrovski S."/>
        </authorList>
    </citation>
    <scope>NUCLEOTIDE SEQUENCE</scope>
    <source>
        <strain evidence="5">CON44</strain>
    </source>
</reference>
<name>A0A857MDN1_9ACTN</name>
<evidence type="ECO:0000256" key="2">
    <source>
        <dbReference type="ARBA" id="ARBA00022801"/>
    </source>
</evidence>
<feature type="domain" description="Carboxylesterase type B" evidence="4">
    <location>
        <begin position="9"/>
        <end position="462"/>
    </location>
</feature>
<gene>
    <name evidence="5" type="ORF">GII30_16835</name>
</gene>
<dbReference type="PROSITE" id="PS00122">
    <property type="entry name" value="CARBOXYLESTERASE_B_1"/>
    <property type="match status" value="1"/>
</dbReference>
<dbReference type="RefSeq" id="WP_005190493.1">
    <property type="nucleotide sequence ID" value="NZ_CP045804.1"/>
</dbReference>
<organism evidence="5">
    <name type="scientific">Gordonia amarae</name>
    <dbReference type="NCBI Taxonomy" id="36821"/>
    <lineage>
        <taxon>Bacteria</taxon>
        <taxon>Bacillati</taxon>
        <taxon>Actinomycetota</taxon>
        <taxon>Actinomycetes</taxon>
        <taxon>Mycobacteriales</taxon>
        <taxon>Gordoniaceae</taxon>
        <taxon>Gordonia</taxon>
    </lineage>
</organism>
<dbReference type="InterPro" id="IPR029058">
    <property type="entry name" value="AB_hydrolase_fold"/>
</dbReference>
<dbReference type="InterPro" id="IPR050309">
    <property type="entry name" value="Type-B_Carboxylest/Lipase"/>
</dbReference>
<dbReference type="GO" id="GO:0016787">
    <property type="term" value="F:hydrolase activity"/>
    <property type="evidence" value="ECO:0007669"/>
    <property type="project" value="UniProtKB-KW"/>
</dbReference>
<sequence length="497" mass="52974">MDTGSPEQHPEVVTAAGRVRGRWRPTTGGTGSLWSAAFLGIPFAEPPVGELRFAAPVPKAPWEGVLDAAEFGATPQRGDPGVTLIPEPSMPGESTLNVNVFTPAPRQGVPGLPVMVWIHGGGYYAGSPASPWYDGRNFNRDGVVTVTLSYRLGFDGFGWIEDAPSNRGVRDWLLALEWVRRNISAFGGDPGRVTVAGQSAGGGAVTTLLGMESAQHLFHGAYCMSGAVNALPTARAREFGTALAERAGVAPTRAGWSTLTEERILELQKNETAIGLRTLTSMRTGGLPLGPTVDGDLIPRSPLKSLRHGIGGDKPFVVGSVDDEFSMAAVKAGKVLRWIPRNALLRLAGLTGDRRAAYLSDNADVAERGKILLAGRVLTDAVFRANVLRMLDARGPGPTWAYRFSWPSRKDGLAGHCIDVPFFFDCLDGPALEPLTGGNPPQSIADELHCVAVDFITAGKPGWSRYDEPGNPIQIFDTPSAVRPDGYAQVRALAPRR</sequence>
<dbReference type="EMBL" id="CP045810">
    <property type="protein sequence ID" value="QHN40586.1"/>
    <property type="molecule type" value="Genomic_DNA"/>
</dbReference>
<dbReference type="PANTHER" id="PTHR11559">
    <property type="entry name" value="CARBOXYLESTERASE"/>
    <property type="match status" value="1"/>
</dbReference>
<dbReference type="Gene3D" id="3.40.50.1820">
    <property type="entry name" value="alpha/beta hydrolase"/>
    <property type="match status" value="1"/>
</dbReference>
<dbReference type="SUPFAM" id="SSF53474">
    <property type="entry name" value="alpha/beta-Hydrolases"/>
    <property type="match status" value="1"/>
</dbReference>
<dbReference type="EC" id="3.1.1.-" evidence="3"/>
<accession>A0A857MDN1</accession>
<dbReference type="AlphaFoldDB" id="A0A857MDN1"/>
<protein>
    <recommendedName>
        <fullName evidence="3">Carboxylic ester hydrolase</fullName>
        <ecNumber evidence="3">3.1.1.-</ecNumber>
    </recommendedName>
</protein>
<dbReference type="InterPro" id="IPR002018">
    <property type="entry name" value="CarbesteraseB"/>
</dbReference>
<evidence type="ECO:0000313" key="5">
    <source>
        <dbReference type="EMBL" id="QHN40586.1"/>
    </source>
</evidence>
<keyword evidence="2 3" id="KW-0378">Hydrolase</keyword>
<comment type="similarity">
    <text evidence="1 3">Belongs to the type-B carboxylesterase/lipase family.</text>
</comment>